<dbReference type="InterPro" id="IPR003599">
    <property type="entry name" value="Ig_sub"/>
</dbReference>
<dbReference type="InterPro" id="IPR013783">
    <property type="entry name" value="Ig-like_fold"/>
</dbReference>
<dbReference type="InterPro" id="IPR007110">
    <property type="entry name" value="Ig-like_dom"/>
</dbReference>
<keyword evidence="9" id="KW-1185">Reference proteome</keyword>
<evidence type="ECO:0000256" key="3">
    <source>
        <dbReference type="ARBA" id="ARBA00023157"/>
    </source>
</evidence>
<feature type="transmembrane region" description="Helical" evidence="5">
    <location>
        <begin position="667"/>
        <end position="694"/>
    </location>
</feature>
<keyword evidence="3" id="KW-1015">Disulfide bond</keyword>
<accession>A0A8B7NJ07</accession>
<dbReference type="PROSITE" id="PS50835">
    <property type="entry name" value="IG_LIKE"/>
    <property type="match status" value="5"/>
</dbReference>
<dbReference type="InterPro" id="IPR003598">
    <property type="entry name" value="Ig_sub2"/>
</dbReference>
<reference evidence="10" key="1">
    <citation type="submission" date="2025-08" db="UniProtKB">
        <authorList>
            <consortium name="RefSeq"/>
        </authorList>
    </citation>
    <scope>IDENTIFICATION</scope>
    <source>
        <tissue evidence="10">Whole organism</tissue>
    </source>
</reference>
<feature type="compositionally biased region" description="Polar residues" evidence="4">
    <location>
        <begin position="756"/>
        <end position="773"/>
    </location>
</feature>
<dbReference type="PROSITE" id="PS50853">
    <property type="entry name" value="FN3"/>
    <property type="match status" value="1"/>
</dbReference>
<dbReference type="SUPFAM" id="SSF49265">
    <property type="entry name" value="Fibronectin type III"/>
    <property type="match status" value="1"/>
</dbReference>
<keyword evidence="2 5" id="KW-0472">Membrane</keyword>
<dbReference type="PANTHER" id="PTHR23278">
    <property type="entry name" value="SIDESTEP PROTEIN"/>
    <property type="match status" value="1"/>
</dbReference>
<dbReference type="SMART" id="SM00408">
    <property type="entry name" value="IGc2"/>
    <property type="match status" value="3"/>
</dbReference>
<feature type="domain" description="Fibronectin type-III" evidence="8">
    <location>
        <begin position="557"/>
        <end position="652"/>
    </location>
</feature>
<evidence type="ECO:0000313" key="9">
    <source>
        <dbReference type="Proteomes" id="UP000694843"/>
    </source>
</evidence>
<dbReference type="InterPro" id="IPR013162">
    <property type="entry name" value="CD80_C2-set"/>
</dbReference>
<feature type="domain" description="Ig-like" evidence="7">
    <location>
        <begin position="477"/>
        <end position="540"/>
    </location>
</feature>
<dbReference type="RefSeq" id="XP_018013627.1">
    <property type="nucleotide sequence ID" value="XM_018158138.2"/>
</dbReference>
<dbReference type="InterPro" id="IPR003961">
    <property type="entry name" value="FN3_dom"/>
</dbReference>
<dbReference type="Pfam" id="PF13927">
    <property type="entry name" value="Ig_3"/>
    <property type="match status" value="1"/>
</dbReference>
<dbReference type="CDD" id="cd00063">
    <property type="entry name" value="FN3"/>
    <property type="match status" value="1"/>
</dbReference>
<evidence type="ECO:0000256" key="1">
    <source>
        <dbReference type="ARBA" id="ARBA00004167"/>
    </source>
</evidence>
<evidence type="ECO:0000259" key="7">
    <source>
        <dbReference type="PROSITE" id="PS50835"/>
    </source>
</evidence>
<feature type="domain" description="Ig-like" evidence="7">
    <location>
        <begin position="265"/>
        <end position="342"/>
    </location>
</feature>
<evidence type="ECO:0000256" key="2">
    <source>
        <dbReference type="ARBA" id="ARBA00023136"/>
    </source>
</evidence>
<evidence type="ECO:0000313" key="10">
    <source>
        <dbReference type="RefSeq" id="XP_018013627.1"/>
    </source>
</evidence>
<feature type="domain" description="Ig-like" evidence="7">
    <location>
        <begin position="362"/>
        <end position="454"/>
    </location>
</feature>
<feature type="region of interest" description="Disordered" evidence="4">
    <location>
        <begin position="944"/>
        <end position="974"/>
    </location>
</feature>
<protein>
    <submittedName>
        <fullName evidence="10">Nephrin</fullName>
    </submittedName>
</protein>
<keyword evidence="5" id="KW-1133">Transmembrane helix</keyword>
<dbReference type="SUPFAM" id="SSF48726">
    <property type="entry name" value="Immunoglobulin"/>
    <property type="match status" value="5"/>
</dbReference>
<feature type="compositionally biased region" description="Polar residues" evidence="4">
    <location>
        <begin position="788"/>
        <end position="801"/>
    </location>
</feature>
<dbReference type="Pfam" id="PF08205">
    <property type="entry name" value="C2-set_2"/>
    <property type="match status" value="2"/>
</dbReference>
<dbReference type="SMART" id="SM00409">
    <property type="entry name" value="IG"/>
    <property type="match status" value="4"/>
</dbReference>
<feature type="chain" id="PRO_5034034652" evidence="6">
    <location>
        <begin position="26"/>
        <end position="974"/>
    </location>
</feature>
<feature type="signal peptide" evidence="6">
    <location>
        <begin position="1"/>
        <end position="25"/>
    </location>
</feature>
<dbReference type="InterPro" id="IPR036179">
    <property type="entry name" value="Ig-like_dom_sf"/>
</dbReference>
<dbReference type="InterPro" id="IPR036116">
    <property type="entry name" value="FN3_sf"/>
</dbReference>
<evidence type="ECO:0000256" key="6">
    <source>
        <dbReference type="SAM" id="SignalP"/>
    </source>
</evidence>
<feature type="compositionally biased region" description="Polar residues" evidence="4">
    <location>
        <begin position="952"/>
        <end position="974"/>
    </location>
</feature>
<proteinExistence type="predicted"/>
<evidence type="ECO:0000259" key="8">
    <source>
        <dbReference type="PROSITE" id="PS50853"/>
    </source>
</evidence>
<keyword evidence="6" id="KW-0732">Signal</keyword>
<feature type="region of interest" description="Disordered" evidence="4">
    <location>
        <begin position="756"/>
        <end position="818"/>
    </location>
</feature>
<dbReference type="GeneID" id="108670660"/>
<dbReference type="Proteomes" id="UP000694843">
    <property type="component" value="Unplaced"/>
</dbReference>
<sequence length="974" mass="106057">MEWRAWSCVWQTAAAVVLLTTTASSWQRYEREAGNPSGSLSERPEGPLSERWAVVGGSVVLPCDVTAPQPGDAPLLVLISKGDTPVYSVDARDSGRFGTAVQWSSPEAIANRGRFLMTEGGGLEISSVQAADKSDYHCRVEFHNSPTRNSRVRLHLVVAPSNPIIEDETGKILSGVIGPYALGDTITLGCKVRGGYPLPRVTWWHERFLLDDISEITDGVLTVNKITLPNLSRQHLDRKLTCQAHNSNLTKPIQTSIVLNMSFPPASVDIVGREGPLAAGQQYTLTCQSTGSRPAASLVWSLDGVKLNSSVEVVLHGQTQSTLQLSAAREVNGKVLVCRGTNPVLPHLFKEDRRILDVQYPPELHLSLGRNLNIDDIKERDDIYFVCQDFANPKVDSIVWFHNGSEVKTNRSEGIILSTRSLVLQRVLKTASGQYTCGASNVQGSATSNAITLNVHYAPVCAHGQQWVYGSGRRDLVNITCDVEASPLPHSFSWSLNSSSTDLLDVPRSKVFNRELSSVLAYTPHTPLDYGSLLCWAENSVGRQKDPCVFQVVPAAVPEPVHNCSAWHNNSAAGQVVILCWPGWNGGLEQTFSLHVNEGDEHSLVASKKNQESPRFTVTGLKPGKEYTLHVIASNSQGETKPVTLRHLTPIDIAEKRLSKTLTETGVGVSTAIGVLVGVGSVLLLCCVMSVVLFKARAATNMRKLQATQMEVSERNDDDDACFKSDSEPDVILTTAQSKGCKEDHQLTLTSELVTDNTQQSQPVVPDQRSAQPQAGAGGRSDLAMFASGTQADNPDQTSMPGHNRPNLYPGQPSHGTGVPGLSGRQFSPPLNPELLCSEAPYYDMCQQMGQAYNKMPSTSEIENTPFFRRHDRTYNTKNECNSSLSNLSLVPEVIKGKQAATFEQALHYGAGEGDLLIDARLRGTLTRNRKIPISEEMTPVLVGNIKKKNSENTPPSTRFPNSPVTSPQRESVV</sequence>
<dbReference type="OrthoDB" id="6378823at2759"/>
<evidence type="ECO:0000256" key="5">
    <source>
        <dbReference type="SAM" id="Phobius"/>
    </source>
</evidence>
<gene>
    <name evidence="10" type="primary">LOC108670660</name>
</gene>
<name>A0A8B7NJ07_HYAAZ</name>
<dbReference type="AlphaFoldDB" id="A0A8B7NJ07"/>
<evidence type="ECO:0000256" key="4">
    <source>
        <dbReference type="SAM" id="MobiDB-lite"/>
    </source>
</evidence>
<keyword evidence="5" id="KW-0812">Transmembrane</keyword>
<dbReference type="Gene3D" id="2.60.40.10">
    <property type="entry name" value="Immunoglobulins"/>
    <property type="match status" value="6"/>
</dbReference>
<dbReference type="PANTHER" id="PTHR23278:SF19">
    <property type="entry name" value="OBSCURIN"/>
    <property type="match status" value="1"/>
</dbReference>
<organism evidence="9 10">
    <name type="scientific">Hyalella azteca</name>
    <name type="common">Amphipod</name>
    <dbReference type="NCBI Taxonomy" id="294128"/>
    <lineage>
        <taxon>Eukaryota</taxon>
        <taxon>Metazoa</taxon>
        <taxon>Ecdysozoa</taxon>
        <taxon>Arthropoda</taxon>
        <taxon>Crustacea</taxon>
        <taxon>Multicrustacea</taxon>
        <taxon>Malacostraca</taxon>
        <taxon>Eumalacostraca</taxon>
        <taxon>Peracarida</taxon>
        <taxon>Amphipoda</taxon>
        <taxon>Senticaudata</taxon>
        <taxon>Talitrida</taxon>
        <taxon>Talitroidea</taxon>
        <taxon>Hyalellidae</taxon>
        <taxon>Hyalella</taxon>
    </lineage>
</organism>
<comment type="subcellular location">
    <subcellularLocation>
        <location evidence="1">Membrane</location>
        <topology evidence="1">Single-pass membrane protein</topology>
    </subcellularLocation>
</comment>
<dbReference type="KEGG" id="hazt:108670660"/>
<dbReference type="OMA" id="NNSHESH"/>
<dbReference type="GO" id="GO:0016020">
    <property type="term" value="C:membrane"/>
    <property type="evidence" value="ECO:0007669"/>
    <property type="project" value="UniProtKB-SubCell"/>
</dbReference>
<feature type="domain" description="Ig-like" evidence="7">
    <location>
        <begin position="36"/>
        <end position="155"/>
    </location>
</feature>
<feature type="domain" description="Ig-like" evidence="7">
    <location>
        <begin position="183"/>
        <end position="258"/>
    </location>
</feature>